<proteinExistence type="predicted"/>
<organism evidence="1 2">
    <name type="scientific">Bursaphelenchus xylophilus</name>
    <name type="common">Pinewood nematode worm</name>
    <name type="synonym">Aphelenchoides xylophilus</name>
    <dbReference type="NCBI Taxonomy" id="6326"/>
    <lineage>
        <taxon>Eukaryota</taxon>
        <taxon>Metazoa</taxon>
        <taxon>Ecdysozoa</taxon>
        <taxon>Nematoda</taxon>
        <taxon>Chromadorea</taxon>
        <taxon>Rhabditida</taxon>
        <taxon>Tylenchina</taxon>
        <taxon>Tylenchomorpha</taxon>
        <taxon>Aphelenchoidea</taxon>
        <taxon>Aphelenchoididae</taxon>
        <taxon>Bursaphelenchus</taxon>
    </lineage>
</organism>
<dbReference type="WBParaSite" id="BXY_0567300.1">
    <property type="protein sequence ID" value="BXY_0567300.1"/>
    <property type="gene ID" value="BXY_0567300"/>
</dbReference>
<dbReference type="Proteomes" id="UP000095284">
    <property type="component" value="Unplaced"/>
</dbReference>
<dbReference type="AlphaFoldDB" id="A0A1I7RY56"/>
<sequence>MFVSSGQYNDANEIHISLQMLANGKPVRVQYRLRKGAHGSGEKPWPEWNPKSRHLMGSTPLETFQKIDSFKARINILCKWSEANEAESLIRPNVVGHKKGGREVHEAGLKPFWQVNESPEAVPSFARLFFTRMPCGHMIRGRLEPRKSPENNFFFYIQGDYGSSPKTTLLLKPFLTNAIDGLNPISNIPG</sequence>
<evidence type="ECO:0000313" key="2">
    <source>
        <dbReference type="WBParaSite" id="BXY_0567300.1"/>
    </source>
</evidence>
<evidence type="ECO:0000313" key="1">
    <source>
        <dbReference type="Proteomes" id="UP000095284"/>
    </source>
</evidence>
<name>A0A1I7RY56_BURXY</name>
<protein>
    <submittedName>
        <fullName evidence="2">SH2 domain-containing protein</fullName>
    </submittedName>
</protein>
<accession>A0A1I7RY56</accession>
<reference evidence="2" key="1">
    <citation type="submission" date="2016-11" db="UniProtKB">
        <authorList>
            <consortium name="WormBaseParasite"/>
        </authorList>
    </citation>
    <scope>IDENTIFICATION</scope>
</reference>